<accession>A0ABP7U7Y7</accession>
<gene>
    <name evidence="2" type="ORF">GCM10022281_17890</name>
</gene>
<proteinExistence type="predicted"/>
<keyword evidence="3" id="KW-1185">Reference proteome</keyword>
<reference evidence="3" key="1">
    <citation type="journal article" date="2019" name="Int. J. Syst. Evol. Microbiol.">
        <title>The Global Catalogue of Microorganisms (GCM) 10K type strain sequencing project: providing services to taxonomists for standard genome sequencing and annotation.</title>
        <authorList>
            <consortium name="The Broad Institute Genomics Platform"/>
            <consortium name="The Broad Institute Genome Sequencing Center for Infectious Disease"/>
            <person name="Wu L."/>
            <person name="Ma J."/>
        </authorList>
    </citation>
    <scope>NUCLEOTIDE SEQUENCE [LARGE SCALE GENOMIC DNA]</scope>
    <source>
        <strain evidence="3">JCM 17564</strain>
    </source>
</reference>
<evidence type="ECO:0000313" key="2">
    <source>
        <dbReference type="EMBL" id="GAA4037610.1"/>
    </source>
</evidence>
<name>A0ABP7U7Y7_9SPHN</name>
<keyword evidence="1" id="KW-0732">Signal</keyword>
<dbReference type="Proteomes" id="UP001424459">
    <property type="component" value="Unassembled WGS sequence"/>
</dbReference>
<organism evidence="2 3">
    <name type="scientific">Sphingomonas rosea</name>
    <dbReference type="NCBI Taxonomy" id="335605"/>
    <lineage>
        <taxon>Bacteria</taxon>
        <taxon>Pseudomonadati</taxon>
        <taxon>Pseudomonadota</taxon>
        <taxon>Alphaproteobacteria</taxon>
        <taxon>Sphingomonadales</taxon>
        <taxon>Sphingomonadaceae</taxon>
        <taxon>Sphingomonas</taxon>
    </lineage>
</organism>
<sequence length="250" mass="25761">MAQYSLLLVGALLASAFPLRAAAQETPRAPALTATGGVTLASQYRFRGIGLSDEKPALQGTINLNHESGAYVGAWASSLDGFGELGGSNLELDLYGGYRTELAKGVTADAGLLYYAYPGSRGGKFEFFEPYANVSGKLGPVTAKVGAAFAPAQSAIGGNSNLYLFNDNSLPIAGTPIALASHVGWSKGRTTLTPGGDYLDWSLGAQATWRNLTAGVSYVDTDIGRRDALAAGATKEIVDGAVVLSLGASF</sequence>
<evidence type="ECO:0000256" key="1">
    <source>
        <dbReference type="SAM" id="SignalP"/>
    </source>
</evidence>
<evidence type="ECO:0000313" key="3">
    <source>
        <dbReference type="Proteomes" id="UP001424459"/>
    </source>
</evidence>
<feature type="chain" id="PRO_5046571009" evidence="1">
    <location>
        <begin position="22"/>
        <end position="250"/>
    </location>
</feature>
<dbReference type="RefSeq" id="WP_344696733.1">
    <property type="nucleotide sequence ID" value="NZ_BAABBR010000001.1"/>
</dbReference>
<comment type="caution">
    <text evidence="2">The sequence shown here is derived from an EMBL/GenBank/DDBJ whole genome shotgun (WGS) entry which is preliminary data.</text>
</comment>
<dbReference type="EMBL" id="BAABBR010000001">
    <property type="protein sequence ID" value="GAA4037610.1"/>
    <property type="molecule type" value="Genomic_DNA"/>
</dbReference>
<dbReference type="InterPro" id="IPR010239">
    <property type="entry name" value="CHP02001"/>
</dbReference>
<dbReference type="Pfam" id="PF09694">
    <property type="entry name" value="Gcw_chp"/>
    <property type="match status" value="1"/>
</dbReference>
<feature type="signal peptide" evidence="1">
    <location>
        <begin position="1"/>
        <end position="21"/>
    </location>
</feature>
<dbReference type="NCBIfam" id="TIGR02001">
    <property type="entry name" value="gcw_chp"/>
    <property type="match status" value="1"/>
</dbReference>
<protein>
    <submittedName>
        <fullName evidence="2">TorF family putative porin</fullName>
    </submittedName>
</protein>